<organism evidence="4 5">
    <name type="scientific">Sporichthya brevicatena</name>
    <dbReference type="NCBI Taxonomy" id="171442"/>
    <lineage>
        <taxon>Bacteria</taxon>
        <taxon>Bacillati</taxon>
        <taxon>Actinomycetota</taxon>
        <taxon>Actinomycetes</taxon>
        <taxon>Sporichthyales</taxon>
        <taxon>Sporichthyaceae</taxon>
        <taxon>Sporichthya</taxon>
    </lineage>
</organism>
<keyword evidence="5" id="KW-1185">Reference proteome</keyword>
<protein>
    <submittedName>
        <fullName evidence="4">Alpha/beta hydrolase</fullName>
    </submittedName>
</protein>
<comment type="similarity">
    <text evidence="1">Belongs to the 'GDXG' lipolytic enzyme family.</text>
</comment>
<name>A0ABN1H6N1_9ACTN</name>
<dbReference type="Gene3D" id="3.40.50.1820">
    <property type="entry name" value="alpha/beta hydrolase"/>
    <property type="match status" value="1"/>
</dbReference>
<dbReference type="Proteomes" id="UP001500957">
    <property type="component" value="Unassembled WGS sequence"/>
</dbReference>
<keyword evidence="2 4" id="KW-0378">Hydrolase</keyword>
<proteinExistence type="inferred from homology"/>
<dbReference type="Pfam" id="PF07859">
    <property type="entry name" value="Abhydrolase_3"/>
    <property type="match status" value="1"/>
</dbReference>
<accession>A0ABN1H6N1</accession>
<dbReference type="PROSITE" id="PS01173">
    <property type="entry name" value="LIPASE_GDXG_HIS"/>
    <property type="match status" value="1"/>
</dbReference>
<dbReference type="EMBL" id="BAAAHE010000038">
    <property type="protein sequence ID" value="GAA0630492.1"/>
    <property type="molecule type" value="Genomic_DNA"/>
</dbReference>
<dbReference type="PANTHER" id="PTHR48081:SF30">
    <property type="entry name" value="ACETYL-HYDROLASE LIPR-RELATED"/>
    <property type="match status" value="1"/>
</dbReference>
<evidence type="ECO:0000313" key="4">
    <source>
        <dbReference type="EMBL" id="GAA0630492.1"/>
    </source>
</evidence>
<dbReference type="InterPro" id="IPR002168">
    <property type="entry name" value="Lipase_GDXG_HIS_AS"/>
</dbReference>
<sequence>MTERTIRPHVRRRTKATLRSRMVVAAFGKATAPALAKLNGDEITPEIAARFARLDKASARIPALRGSRTERFTIGDFEAEWVHGPGVPGGAPDSRDRVILYLHGGGWLFGNVGSHRRMISKLSRAAGLPVLALDYRLVPKVTFEQEIADCVAGYRWLLEQGVKPENVVIMGDSAGGHLTFATAIHARDAGLPMPAGLVGISGVYDMTTEHKRAHANHAADRTGALAALEWMMRVVLAGADPTDGKVSPLRADLTGLPRTLLVVSSTEVIYCDSEQMADRLTEAGVPCTLSVWPNQLHVFQAFGPVVPEATRSLVEIARWVRNVVA</sequence>
<dbReference type="GO" id="GO:0016787">
    <property type="term" value="F:hydrolase activity"/>
    <property type="evidence" value="ECO:0007669"/>
    <property type="project" value="UniProtKB-KW"/>
</dbReference>
<evidence type="ECO:0000313" key="5">
    <source>
        <dbReference type="Proteomes" id="UP001500957"/>
    </source>
</evidence>
<feature type="domain" description="Alpha/beta hydrolase fold-3" evidence="3">
    <location>
        <begin position="99"/>
        <end position="300"/>
    </location>
</feature>
<dbReference type="RefSeq" id="WP_344607626.1">
    <property type="nucleotide sequence ID" value="NZ_BAAAHE010000038.1"/>
</dbReference>
<evidence type="ECO:0000256" key="1">
    <source>
        <dbReference type="ARBA" id="ARBA00010515"/>
    </source>
</evidence>
<dbReference type="PANTHER" id="PTHR48081">
    <property type="entry name" value="AB HYDROLASE SUPERFAMILY PROTEIN C4A8.06C"/>
    <property type="match status" value="1"/>
</dbReference>
<evidence type="ECO:0000256" key="2">
    <source>
        <dbReference type="ARBA" id="ARBA00022801"/>
    </source>
</evidence>
<dbReference type="SUPFAM" id="SSF53474">
    <property type="entry name" value="alpha/beta-Hydrolases"/>
    <property type="match status" value="1"/>
</dbReference>
<dbReference type="InterPro" id="IPR050300">
    <property type="entry name" value="GDXG_lipolytic_enzyme"/>
</dbReference>
<gene>
    <name evidence="4" type="ORF">GCM10009547_37800</name>
</gene>
<dbReference type="InterPro" id="IPR029058">
    <property type="entry name" value="AB_hydrolase_fold"/>
</dbReference>
<dbReference type="InterPro" id="IPR013094">
    <property type="entry name" value="AB_hydrolase_3"/>
</dbReference>
<evidence type="ECO:0000259" key="3">
    <source>
        <dbReference type="Pfam" id="PF07859"/>
    </source>
</evidence>
<comment type="caution">
    <text evidence="4">The sequence shown here is derived from an EMBL/GenBank/DDBJ whole genome shotgun (WGS) entry which is preliminary data.</text>
</comment>
<reference evidence="4 5" key="1">
    <citation type="journal article" date="2019" name="Int. J. Syst. Evol. Microbiol.">
        <title>The Global Catalogue of Microorganisms (GCM) 10K type strain sequencing project: providing services to taxonomists for standard genome sequencing and annotation.</title>
        <authorList>
            <consortium name="The Broad Institute Genomics Platform"/>
            <consortium name="The Broad Institute Genome Sequencing Center for Infectious Disease"/>
            <person name="Wu L."/>
            <person name="Ma J."/>
        </authorList>
    </citation>
    <scope>NUCLEOTIDE SEQUENCE [LARGE SCALE GENOMIC DNA]</scope>
    <source>
        <strain evidence="4 5">JCM 10671</strain>
    </source>
</reference>